<keyword evidence="2" id="KW-1185">Reference proteome</keyword>
<comment type="caution">
    <text evidence="1">The sequence shown here is derived from an EMBL/GenBank/DDBJ whole genome shotgun (WGS) entry which is preliminary data.</text>
</comment>
<name>A0ABQ4MHT9_9BACL</name>
<dbReference type="Proteomes" id="UP000679992">
    <property type="component" value="Unassembled WGS sequence"/>
</dbReference>
<reference evidence="1 2" key="1">
    <citation type="submission" date="2021-03" db="EMBL/GenBank/DDBJ databases">
        <title>Antimicrobial resistance genes in bacteria isolated from Japanese honey, and their potential for conferring macrolide and lincosamide resistance in the American foulbrood pathogen Paenibacillus larvae.</title>
        <authorList>
            <person name="Okamoto M."/>
            <person name="Kumagai M."/>
            <person name="Kanamori H."/>
            <person name="Takamatsu D."/>
        </authorList>
    </citation>
    <scope>NUCLEOTIDE SEQUENCE [LARGE SCALE GENOMIC DNA]</scope>
    <source>
        <strain evidence="1 2">J42TS3</strain>
    </source>
</reference>
<accession>A0ABQ4MHT9</accession>
<gene>
    <name evidence="1" type="ORF">J42TS3_45720</name>
</gene>
<evidence type="ECO:0000313" key="2">
    <source>
        <dbReference type="Proteomes" id="UP000679992"/>
    </source>
</evidence>
<evidence type="ECO:0000313" key="1">
    <source>
        <dbReference type="EMBL" id="GIP55537.1"/>
    </source>
</evidence>
<proteinExistence type="predicted"/>
<organism evidence="1 2">
    <name type="scientific">Paenibacillus vini</name>
    <dbReference type="NCBI Taxonomy" id="1476024"/>
    <lineage>
        <taxon>Bacteria</taxon>
        <taxon>Bacillati</taxon>
        <taxon>Bacillota</taxon>
        <taxon>Bacilli</taxon>
        <taxon>Bacillales</taxon>
        <taxon>Paenibacillaceae</taxon>
        <taxon>Paenibacillus</taxon>
    </lineage>
</organism>
<dbReference type="EMBL" id="BOSL01000020">
    <property type="protein sequence ID" value="GIP55537.1"/>
    <property type="molecule type" value="Genomic_DNA"/>
</dbReference>
<dbReference type="RefSeq" id="WP_213656452.1">
    <property type="nucleotide sequence ID" value="NZ_BOSL01000020.1"/>
</dbReference>
<protein>
    <submittedName>
        <fullName evidence="1">Uncharacterized protein</fullName>
    </submittedName>
</protein>
<sequence>MRQSIKSRVWQGLPLMAAGERSEALALVRSAQDEELQTVREIKPSGEYIPRPGS</sequence>